<keyword evidence="5" id="KW-0238">DNA-binding</keyword>
<comment type="similarity">
    <text evidence="1">Belongs to the 'phage' integrase family.</text>
</comment>
<evidence type="ECO:0000313" key="5">
    <source>
        <dbReference type="EMBL" id="MEJ8573473.1"/>
    </source>
</evidence>
<evidence type="ECO:0000256" key="1">
    <source>
        <dbReference type="ARBA" id="ARBA00008857"/>
    </source>
</evidence>
<feature type="domain" description="Tyr recombinase" evidence="4">
    <location>
        <begin position="234"/>
        <end position="440"/>
    </location>
</feature>
<dbReference type="PROSITE" id="PS51898">
    <property type="entry name" value="TYR_RECOMBINASE"/>
    <property type="match status" value="1"/>
</dbReference>
<dbReference type="AlphaFoldDB" id="A0AAW9RT05"/>
<dbReference type="InterPro" id="IPR002104">
    <property type="entry name" value="Integrase_catalytic"/>
</dbReference>
<dbReference type="InterPro" id="IPR050808">
    <property type="entry name" value="Phage_Integrase"/>
</dbReference>
<organism evidence="5 6">
    <name type="scientific">Microbaculum marinum</name>
    <dbReference type="NCBI Taxonomy" id="1764581"/>
    <lineage>
        <taxon>Bacteria</taxon>
        <taxon>Pseudomonadati</taxon>
        <taxon>Pseudomonadota</taxon>
        <taxon>Alphaproteobacteria</taxon>
        <taxon>Hyphomicrobiales</taxon>
        <taxon>Tepidamorphaceae</taxon>
        <taxon>Microbaculum</taxon>
    </lineage>
</organism>
<dbReference type="InterPro" id="IPR025166">
    <property type="entry name" value="Integrase_DNA_bind_dom"/>
</dbReference>
<dbReference type="Pfam" id="PF00589">
    <property type="entry name" value="Phage_integrase"/>
    <property type="match status" value="1"/>
</dbReference>
<dbReference type="Pfam" id="PF13356">
    <property type="entry name" value="Arm-DNA-bind_3"/>
    <property type="match status" value="1"/>
</dbReference>
<dbReference type="GO" id="GO:0015074">
    <property type="term" value="P:DNA integration"/>
    <property type="evidence" value="ECO:0007669"/>
    <property type="project" value="UniProtKB-KW"/>
</dbReference>
<name>A0AAW9RT05_9HYPH</name>
<dbReference type="PANTHER" id="PTHR30629:SF2">
    <property type="entry name" value="PROPHAGE INTEGRASE INTS-RELATED"/>
    <property type="match status" value="1"/>
</dbReference>
<dbReference type="InterPro" id="IPR011010">
    <property type="entry name" value="DNA_brk_join_enz"/>
</dbReference>
<dbReference type="Gene3D" id="3.30.160.390">
    <property type="entry name" value="Integrase, DNA-binding domain"/>
    <property type="match status" value="1"/>
</dbReference>
<keyword evidence="2" id="KW-0229">DNA integration</keyword>
<dbReference type="GO" id="GO:0003677">
    <property type="term" value="F:DNA binding"/>
    <property type="evidence" value="ECO:0007669"/>
    <property type="project" value="UniProtKB-KW"/>
</dbReference>
<evidence type="ECO:0000259" key="4">
    <source>
        <dbReference type="PROSITE" id="PS51898"/>
    </source>
</evidence>
<dbReference type="Proteomes" id="UP001378188">
    <property type="component" value="Unassembled WGS sequence"/>
</dbReference>
<dbReference type="PANTHER" id="PTHR30629">
    <property type="entry name" value="PROPHAGE INTEGRASE"/>
    <property type="match status" value="1"/>
</dbReference>
<comment type="caution">
    <text evidence="5">The sequence shown here is derived from an EMBL/GenBank/DDBJ whole genome shotgun (WGS) entry which is preliminary data.</text>
</comment>
<dbReference type="EMBL" id="JAZHOF010000007">
    <property type="protein sequence ID" value="MEJ8573473.1"/>
    <property type="molecule type" value="Genomic_DNA"/>
</dbReference>
<dbReference type="SUPFAM" id="SSF56349">
    <property type="entry name" value="DNA breaking-rejoining enzymes"/>
    <property type="match status" value="1"/>
</dbReference>
<reference evidence="5 6" key="1">
    <citation type="submission" date="2024-02" db="EMBL/GenBank/DDBJ databases">
        <title>Genome analysis and characterization of Microbaculum marinisediminis sp. nov., isolated from marine sediment.</title>
        <authorList>
            <person name="Du Z.-J."/>
            <person name="Ye Y.-Q."/>
            <person name="Zhang Z.-R."/>
            <person name="Yuan S.-M."/>
            <person name="Zhang X.-Y."/>
        </authorList>
    </citation>
    <scope>NUCLEOTIDE SEQUENCE [LARGE SCALE GENOMIC DNA]</scope>
    <source>
        <strain evidence="5 6">SDUM1044001</strain>
    </source>
</reference>
<proteinExistence type="inferred from homology"/>
<evidence type="ECO:0000313" key="6">
    <source>
        <dbReference type="Proteomes" id="UP001378188"/>
    </source>
</evidence>
<protein>
    <submittedName>
        <fullName evidence="5">Integrase arm-type DNA-binding domain-containing protein</fullName>
    </submittedName>
</protein>
<evidence type="ECO:0000256" key="3">
    <source>
        <dbReference type="ARBA" id="ARBA00023172"/>
    </source>
</evidence>
<sequence>MTGRSPSITRRSIEAAMRTVDAGNSASVILRDDRVPGLSLAIGARSQRWRLDYKLPLPDGRWSAGKRLTLGDLAQMDINAARTAAGEAKAGIADGVDPVSAKRAKRQSNVEAGSSQTVADAIDRYVDERSQDWTEGTRAHFRGDFALIRAEIGDAPMALIERKALTELIDRFLRDQRRQGAAGTTRAIRIAQLLAGLWKQAGPGTPSRPGWEWQGIDPQVAAHLPITGRHRLVSRRRVLSEAEIRVTWPVLRDGIPDTLIGPAPRLVLMLSLVTGLRIGAIALTRVRDLDLDPVPLVGARDNGPTIRIPAEDGRKMTAKDRREGSDLVLPLSPLAARLFREAMTQGDGEHVFPGKPSGTPLSPNTVSRAWRTLADAKGSPVPSDATAHDLRRTMRTHLGEIDHGGAYEDEERLIGHRVGGTVARTYDRGRRLARLRPLADAWGTKLEAIVTARVATVTQLQGELS</sequence>
<dbReference type="GO" id="GO:0006310">
    <property type="term" value="P:DNA recombination"/>
    <property type="evidence" value="ECO:0007669"/>
    <property type="project" value="UniProtKB-KW"/>
</dbReference>
<keyword evidence="3" id="KW-0233">DNA recombination</keyword>
<keyword evidence="6" id="KW-1185">Reference proteome</keyword>
<dbReference type="InterPro" id="IPR013762">
    <property type="entry name" value="Integrase-like_cat_sf"/>
</dbReference>
<dbReference type="RefSeq" id="WP_340331163.1">
    <property type="nucleotide sequence ID" value="NZ_JAZHOF010000007.1"/>
</dbReference>
<dbReference type="InterPro" id="IPR038488">
    <property type="entry name" value="Integrase_DNA-bd_sf"/>
</dbReference>
<accession>A0AAW9RT05</accession>
<gene>
    <name evidence="5" type="ORF">V3328_18430</name>
</gene>
<evidence type="ECO:0000256" key="2">
    <source>
        <dbReference type="ARBA" id="ARBA00022908"/>
    </source>
</evidence>
<dbReference type="Gene3D" id="1.10.443.10">
    <property type="entry name" value="Intergrase catalytic core"/>
    <property type="match status" value="1"/>
</dbReference>